<dbReference type="InterPro" id="IPR011545">
    <property type="entry name" value="DEAD/DEAH_box_helicase_dom"/>
</dbReference>
<feature type="domain" description="HRDC" evidence="18">
    <location>
        <begin position="534"/>
        <end position="614"/>
    </location>
</feature>
<keyword evidence="13" id="KW-0234">DNA repair</keyword>
<evidence type="ECO:0000256" key="16">
    <source>
        <dbReference type="NCBIfam" id="TIGR01389"/>
    </source>
</evidence>
<keyword evidence="6" id="KW-0227">DNA damage</keyword>
<evidence type="ECO:0000256" key="9">
    <source>
        <dbReference type="ARBA" id="ARBA00022833"/>
    </source>
</evidence>
<dbReference type="GO" id="GO:0005737">
    <property type="term" value="C:cytoplasm"/>
    <property type="evidence" value="ECO:0007669"/>
    <property type="project" value="TreeGrafter"/>
</dbReference>
<evidence type="ECO:0000313" key="22">
    <source>
        <dbReference type="Proteomes" id="UP000239936"/>
    </source>
</evidence>
<evidence type="ECO:0000259" key="19">
    <source>
        <dbReference type="PROSITE" id="PS51192"/>
    </source>
</evidence>
<dbReference type="NCBIfam" id="TIGR01389">
    <property type="entry name" value="recQ"/>
    <property type="match status" value="1"/>
</dbReference>
<dbReference type="FunFam" id="3.40.50.300:FF:000156">
    <property type="entry name" value="ATP-dependent DNA helicase recQ"/>
    <property type="match status" value="1"/>
</dbReference>
<organism evidence="21 22">
    <name type="scientific">Chromatium okenii</name>
    <dbReference type="NCBI Taxonomy" id="61644"/>
    <lineage>
        <taxon>Bacteria</taxon>
        <taxon>Pseudomonadati</taxon>
        <taxon>Pseudomonadota</taxon>
        <taxon>Gammaproteobacteria</taxon>
        <taxon>Chromatiales</taxon>
        <taxon>Chromatiaceae</taxon>
        <taxon>Chromatium</taxon>
    </lineage>
</organism>
<accession>A0A2S7XMN2</accession>
<sequence length="743" mass="83016">MHDDSPLRVLNRVFGFERFRGAQAEIIDLVISGGDALVLMPTGGGKSLCYQIPALLRPGTAIVISPLIALMQDQVDALRQFGVRAAFLNSSLSLEQARQVERQLIAGSLDLLYIAPERLLTERFQTLLDRIPLALFAIDEAHCVSKWGHDFRPEYIQLDLLHTRWPQVPRLALTATADTPTRNEIITRLQLEQAQHFVSSFDRPNIRYRIVQKANARQQLLSFLRREHHEDAGIVYCLSRRRVEETAQFLTQKGVIALPYHAGLDADTRRRHQLRFLREDGVIMVATIAFGMGIDKPDVRFVAHLDLPKSLEAYYQETGRAGRDGQPANAWLAYGLGDVVMLRRMIEGSDADEQFKRLELRKLDGMLGFCETSECRRQVLLNYFGETLPTPCGNCDTCLEPVATWDGTTAAQMALSCIYRTGQRFGAGYLADVLLGTDSDRIRQFGHDRVSTFGIGKVVDGQPMTVGQWRSIYRQLVTAGWIAVDLEGHGALRLTEQSRPLLRGEQSIRLRRDPERKTTRATRAAAAKNAAPNNPEAAALLAALRARRLQLAQAQNVAAYVIFPDTTLFDMVIYRPRDAEEFGRISGVGQMKLARFGAEFLEVLAAHEAQHGRPSVTLPLPPPRSTAPRIARARGELSETAQTTLVLFRQGLTPEQIAEKRNFVHSTIYGHLARCIEAGKLALEDVVTVDAETRQRIEFAFAQLPDDALAGSKQVFDLFEGRYSYGLLQCVRAGMKIPPTPLC</sequence>
<dbReference type="NCBIfam" id="TIGR00614">
    <property type="entry name" value="recQ_fam"/>
    <property type="match status" value="1"/>
</dbReference>
<evidence type="ECO:0000256" key="10">
    <source>
        <dbReference type="ARBA" id="ARBA00022840"/>
    </source>
</evidence>
<dbReference type="InterPro" id="IPR027417">
    <property type="entry name" value="P-loop_NTPase"/>
</dbReference>
<comment type="catalytic activity">
    <reaction evidence="15">
        <text>Couples ATP hydrolysis with the unwinding of duplex DNA by translocating in the 3'-5' direction.</text>
        <dbReference type="EC" id="5.6.2.4"/>
    </reaction>
</comment>
<dbReference type="InterPro" id="IPR018982">
    <property type="entry name" value="RQC_domain"/>
</dbReference>
<dbReference type="SUPFAM" id="SSF52540">
    <property type="entry name" value="P-loop containing nucleoside triphosphate hydrolases"/>
    <property type="match status" value="2"/>
</dbReference>
<dbReference type="GO" id="GO:0043590">
    <property type="term" value="C:bacterial nucleoid"/>
    <property type="evidence" value="ECO:0007669"/>
    <property type="project" value="TreeGrafter"/>
</dbReference>
<keyword evidence="22" id="KW-1185">Reference proteome</keyword>
<keyword evidence="4" id="KW-0479">Metal-binding</keyword>
<dbReference type="InterPro" id="IPR010997">
    <property type="entry name" value="HRDC-like_sf"/>
</dbReference>
<dbReference type="Pfam" id="PF16124">
    <property type="entry name" value="RecQ_Zn_bind"/>
    <property type="match status" value="1"/>
</dbReference>
<dbReference type="GO" id="GO:0005524">
    <property type="term" value="F:ATP binding"/>
    <property type="evidence" value="ECO:0007669"/>
    <property type="project" value="UniProtKB-KW"/>
</dbReference>
<dbReference type="RefSeq" id="WP_105074819.1">
    <property type="nucleotide sequence ID" value="NZ_PPGH01000038.1"/>
</dbReference>
<dbReference type="EMBL" id="PPGH01000038">
    <property type="protein sequence ID" value="PQJ94995.1"/>
    <property type="molecule type" value="Genomic_DNA"/>
</dbReference>
<evidence type="ECO:0000256" key="1">
    <source>
        <dbReference type="ARBA" id="ARBA00001946"/>
    </source>
</evidence>
<dbReference type="OrthoDB" id="9760034at2"/>
<dbReference type="Gene3D" id="3.40.50.300">
    <property type="entry name" value="P-loop containing nucleotide triphosphate hydrolases"/>
    <property type="match status" value="2"/>
</dbReference>
<dbReference type="GO" id="GO:0046872">
    <property type="term" value="F:metal ion binding"/>
    <property type="evidence" value="ECO:0007669"/>
    <property type="project" value="UniProtKB-KW"/>
</dbReference>
<dbReference type="InterPro" id="IPR044876">
    <property type="entry name" value="HRDC_dom_sf"/>
</dbReference>
<dbReference type="GO" id="GO:0003677">
    <property type="term" value="F:DNA binding"/>
    <property type="evidence" value="ECO:0007669"/>
    <property type="project" value="UniProtKB-KW"/>
</dbReference>
<dbReference type="InterPro" id="IPR036388">
    <property type="entry name" value="WH-like_DNA-bd_sf"/>
</dbReference>
<dbReference type="GO" id="GO:0006281">
    <property type="term" value="P:DNA repair"/>
    <property type="evidence" value="ECO:0007669"/>
    <property type="project" value="UniProtKB-KW"/>
</dbReference>
<dbReference type="GO" id="GO:0030894">
    <property type="term" value="C:replisome"/>
    <property type="evidence" value="ECO:0007669"/>
    <property type="project" value="TreeGrafter"/>
</dbReference>
<keyword evidence="8 21" id="KW-0347">Helicase</keyword>
<evidence type="ECO:0000259" key="20">
    <source>
        <dbReference type="PROSITE" id="PS51194"/>
    </source>
</evidence>
<comment type="caution">
    <text evidence="21">The sequence shown here is derived from an EMBL/GenBank/DDBJ whole genome shotgun (WGS) entry which is preliminary data.</text>
</comment>
<dbReference type="InterPro" id="IPR014001">
    <property type="entry name" value="Helicase_ATP-bd"/>
</dbReference>
<dbReference type="PROSITE" id="PS50967">
    <property type="entry name" value="HRDC"/>
    <property type="match status" value="1"/>
</dbReference>
<evidence type="ECO:0000256" key="17">
    <source>
        <dbReference type="SAM" id="MobiDB-lite"/>
    </source>
</evidence>
<dbReference type="InterPro" id="IPR004589">
    <property type="entry name" value="DNA_helicase_ATP-dep_RecQ"/>
</dbReference>
<dbReference type="SMART" id="SM00487">
    <property type="entry name" value="DEXDc"/>
    <property type="match status" value="1"/>
</dbReference>
<keyword evidence="11" id="KW-0238">DNA-binding</keyword>
<proteinExistence type="inferred from homology"/>
<name>A0A2S7XMN2_9GAMM</name>
<keyword evidence="14" id="KW-0413">Isomerase</keyword>
<protein>
    <recommendedName>
        <fullName evidence="16">DNA helicase RecQ</fullName>
        <ecNumber evidence="16">5.6.2.4</ecNumber>
    </recommendedName>
</protein>
<evidence type="ECO:0000259" key="18">
    <source>
        <dbReference type="PROSITE" id="PS50967"/>
    </source>
</evidence>
<evidence type="ECO:0000256" key="14">
    <source>
        <dbReference type="ARBA" id="ARBA00023235"/>
    </source>
</evidence>
<feature type="domain" description="Helicase C-terminal" evidence="20">
    <location>
        <begin position="216"/>
        <end position="364"/>
    </location>
</feature>
<dbReference type="InterPro" id="IPR029491">
    <property type="entry name" value="Helicase_HTH"/>
</dbReference>
<dbReference type="GO" id="GO:0006310">
    <property type="term" value="P:DNA recombination"/>
    <property type="evidence" value="ECO:0007669"/>
    <property type="project" value="UniProtKB-UniRule"/>
</dbReference>
<keyword evidence="10" id="KW-0067">ATP-binding</keyword>
<evidence type="ECO:0000256" key="3">
    <source>
        <dbReference type="ARBA" id="ARBA00005446"/>
    </source>
</evidence>
<dbReference type="InterPro" id="IPR032284">
    <property type="entry name" value="RecQ_Zn-bd"/>
</dbReference>
<evidence type="ECO:0000256" key="7">
    <source>
        <dbReference type="ARBA" id="ARBA00022801"/>
    </source>
</evidence>
<dbReference type="GO" id="GO:0016787">
    <property type="term" value="F:hydrolase activity"/>
    <property type="evidence" value="ECO:0007669"/>
    <property type="project" value="UniProtKB-KW"/>
</dbReference>
<evidence type="ECO:0000256" key="4">
    <source>
        <dbReference type="ARBA" id="ARBA00022723"/>
    </source>
</evidence>
<reference evidence="21 22" key="1">
    <citation type="submission" date="2018-01" db="EMBL/GenBank/DDBJ databases">
        <title>The complete genome sequence of Chromatium okenii LaCa, a purple sulfur bacterium with a turbulent life.</title>
        <authorList>
            <person name="Luedin S.M."/>
            <person name="Liechti N."/>
            <person name="Storelli N."/>
            <person name="Danza F."/>
            <person name="Wittwer M."/>
            <person name="Pothier J.F."/>
            <person name="Tonolla M.A."/>
        </authorList>
    </citation>
    <scope>NUCLEOTIDE SEQUENCE [LARGE SCALE GENOMIC DNA]</scope>
    <source>
        <strain evidence="21 22">LaCa</strain>
    </source>
</reference>
<dbReference type="SMART" id="SM00341">
    <property type="entry name" value="HRDC"/>
    <property type="match status" value="1"/>
</dbReference>
<dbReference type="AlphaFoldDB" id="A0A2S7XMN2"/>
<feature type="compositionally biased region" description="Low complexity" evidence="17">
    <location>
        <begin position="521"/>
        <end position="531"/>
    </location>
</feature>
<evidence type="ECO:0000256" key="13">
    <source>
        <dbReference type="ARBA" id="ARBA00023204"/>
    </source>
</evidence>
<evidence type="ECO:0000256" key="5">
    <source>
        <dbReference type="ARBA" id="ARBA00022741"/>
    </source>
</evidence>
<dbReference type="Pfam" id="PF09382">
    <property type="entry name" value="RQC"/>
    <property type="match status" value="1"/>
</dbReference>
<comment type="cofactor">
    <cofactor evidence="1">
        <name>Mg(2+)</name>
        <dbReference type="ChEBI" id="CHEBI:18420"/>
    </cofactor>
</comment>
<keyword evidence="7" id="KW-0378">Hydrolase</keyword>
<dbReference type="FunFam" id="3.40.50.300:FF:000296">
    <property type="entry name" value="ATP-dependent DNA helicase RecQ"/>
    <property type="match status" value="1"/>
</dbReference>
<dbReference type="CDD" id="cd18794">
    <property type="entry name" value="SF2_C_RecQ"/>
    <property type="match status" value="1"/>
</dbReference>
<dbReference type="GO" id="GO:0009378">
    <property type="term" value="F:four-way junction helicase activity"/>
    <property type="evidence" value="ECO:0007669"/>
    <property type="project" value="TreeGrafter"/>
</dbReference>
<feature type="domain" description="Helicase ATP-binding" evidence="19">
    <location>
        <begin position="27"/>
        <end position="195"/>
    </location>
</feature>
<dbReference type="InterPro" id="IPR006293">
    <property type="entry name" value="DNA_helicase_ATP-dep_RecQ_bac"/>
</dbReference>
<dbReference type="FunFam" id="1.10.10.10:FF:000175">
    <property type="entry name" value="ATP-dependent DNA helicase RecQ"/>
    <property type="match status" value="1"/>
</dbReference>
<comment type="cofactor">
    <cofactor evidence="2">
        <name>Zn(2+)</name>
        <dbReference type="ChEBI" id="CHEBI:29105"/>
    </cofactor>
</comment>
<dbReference type="EC" id="5.6.2.4" evidence="16"/>
<dbReference type="InterPro" id="IPR002121">
    <property type="entry name" value="HRDC_dom"/>
</dbReference>
<dbReference type="GO" id="GO:0043138">
    <property type="term" value="F:3'-5' DNA helicase activity"/>
    <property type="evidence" value="ECO:0007669"/>
    <property type="project" value="UniProtKB-EC"/>
</dbReference>
<evidence type="ECO:0000256" key="11">
    <source>
        <dbReference type="ARBA" id="ARBA00023125"/>
    </source>
</evidence>
<dbReference type="PANTHER" id="PTHR13710:SF105">
    <property type="entry name" value="ATP-DEPENDENT DNA HELICASE Q1"/>
    <property type="match status" value="1"/>
</dbReference>
<evidence type="ECO:0000256" key="12">
    <source>
        <dbReference type="ARBA" id="ARBA00023172"/>
    </source>
</evidence>
<dbReference type="Pfam" id="PF14493">
    <property type="entry name" value="HTH_40"/>
    <property type="match status" value="1"/>
</dbReference>
<evidence type="ECO:0000256" key="15">
    <source>
        <dbReference type="ARBA" id="ARBA00034617"/>
    </source>
</evidence>
<keyword evidence="9" id="KW-0862">Zinc</keyword>
<dbReference type="SUPFAM" id="SSF47819">
    <property type="entry name" value="HRDC-like"/>
    <property type="match status" value="1"/>
</dbReference>
<dbReference type="SMART" id="SM00490">
    <property type="entry name" value="HELICc"/>
    <property type="match status" value="1"/>
</dbReference>
<dbReference type="Proteomes" id="UP000239936">
    <property type="component" value="Unassembled WGS sequence"/>
</dbReference>
<dbReference type="GO" id="GO:0006260">
    <property type="term" value="P:DNA replication"/>
    <property type="evidence" value="ECO:0007669"/>
    <property type="project" value="InterPro"/>
</dbReference>
<dbReference type="SMART" id="SM00956">
    <property type="entry name" value="RQC"/>
    <property type="match status" value="1"/>
</dbReference>
<dbReference type="Pfam" id="PF00270">
    <property type="entry name" value="DEAD"/>
    <property type="match status" value="1"/>
</dbReference>
<evidence type="ECO:0000256" key="2">
    <source>
        <dbReference type="ARBA" id="ARBA00001947"/>
    </source>
</evidence>
<evidence type="ECO:0000313" key="21">
    <source>
        <dbReference type="EMBL" id="PQJ94995.1"/>
    </source>
</evidence>
<dbReference type="CDD" id="cd17920">
    <property type="entry name" value="DEXHc_RecQ"/>
    <property type="match status" value="1"/>
</dbReference>
<dbReference type="PROSITE" id="PS51192">
    <property type="entry name" value="HELICASE_ATP_BIND_1"/>
    <property type="match status" value="1"/>
</dbReference>
<gene>
    <name evidence="21" type="primary">recQ</name>
    <name evidence="21" type="ORF">CXB77_17040</name>
</gene>
<dbReference type="Pfam" id="PF00570">
    <property type="entry name" value="HRDC"/>
    <property type="match status" value="1"/>
</dbReference>
<dbReference type="PANTHER" id="PTHR13710">
    <property type="entry name" value="DNA HELICASE RECQ FAMILY MEMBER"/>
    <property type="match status" value="1"/>
</dbReference>
<feature type="region of interest" description="Disordered" evidence="17">
    <location>
        <begin position="512"/>
        <end position="531"/>
    </location>
</feature>
<evidence type="ECO:0000256" key="6">
    <source>
        <dbReference type="ARBA" id="ARBA00022763"/>
    </source>
</evidence>
<evidence type="ECO:0000256" key="8">
    <source>
        <dbReference type="ARBA" id="ARBA00022806"/>
    </source>
</evidence>
<keyword evidence="5" id="KW-0547">Nucleotide-binding</keyword>
<dbReference type="GO" id="GO:0009432">
    <property type="term" value="P:SOS response"/>
    <property type="evidence" value="ECO:0007669"/>
    <property type="project" value="UniProtKB-UniRule"/>
</dbReference>
<keyword evidence="12" id="KW-0233">DNA recombination</keyword>
<dbReference type="PROSITE" id="PS51194">
    <property type="entry name" value="HELICASE_CTER"/>
    <property type="match status" value="1"/>
</dbReference>
<dbReference type="Pfam" id="PF00271">
    <property type="entry name" value="Helicase_C"/>
    <property type="match status" value="1"/>
</dbReference>
<dbReference type="Gene3D" id="1.10.10.10">
    <property type="entry name" value="Winged helix-like DNA-binding domain superfamily/Winged helix DNA-binding domain"/>
    <property type="match status" value="1"/>
</dbReference>
<dbReference type="Gene3D" id="1.10.150.80">
    <property type="entry name" value="HRDC domain"/>
    <property type="match status" value="1"/>
</dbReference>
<comment type="similarity">
    <text evidence="3">Belongs to the helicase family. RecQ subfamily.</text>
</comment>
<dbReference type="InterPro" id="IPR001650">
    <property type="entry name" value="Helicase_C-like"/>
</dbReference>